<name>A0A143PWS5_LUTPR</name>
<dbReference type="PANTHER" id="PTHR37560:SF2">
    <property type="entry name" value="DUF711 DOMAIN-CONTAINING PROTEIN"/>
    <property type="match status" value="1"/>
</dbReference>
<dbReference type="SUPFAM" id="SSF51998">
    <property type="entry name" value="PFL-like glycyl radical enzymes"/>
    <property type="match status" value="1"/>
</dbReference>
<reference evidence="1 2" key="1">
    <citation type="journal article" date="2016" name="Genome Announc.">
        <title>First Complete Genome Sequence of a Subdivision 6 Acidobacterium Strain.</title>
        <authorList>
            <person name="Huang S."/>
            <person name="Vieira S."/>
            <person name="Bunk B."/>
            <person name="Riedel T."/>
            <person name="Sproer C."/>
            <person name="Overmann J."/>
        </authorList>
    </citation>
    <scope>NUCLEOTIDE SEQUENCE [LARGE SCALE GENOMIC DNA]</scope>
    <source>
        <strain evidence="2">DSM 100886 HEG_-6_39</strain>
    </source>
</reference>
<proteinExistence type="predicted"/>
<dbReference type="PROSITE" id="PS51318">
    <property type="entry name" value="TAT"/>
    <property type="match status" value="1"/>
</dbReference>
<dbReference type="Pfam" id="PF05167">
    <property type="entry name" value="DUF711"/>
    <property type="match status" value="1"/>
</dbReference>
<dbReference type="Proteomes" id="UP000076079">
    <property type="component" value="Chromosome"/>
</dbReference>
<reference evidence="2" key="2">
    <citation type="submission" date="2016-04" db="EMBL/GenBank/DDBJ databases">
        <title>First Complete Genome Sequence of a Subdivision 6 Acidobacterium.</title>
        <authorList>
            <person name="Huang S."/>
            <person name="Vieira S."/>
            <person name="Bunk B."/>
            <person name="Riedel T."/>
            <person name="Sproeer C."/>
            <person name="Overmann J."/>
        </authorList>
    </citation>
    <scope>NUCLEOTIDE SEQUENCE [LARGE SCALE GENOMIC DNA]</scope>
    <source>
        <strain evidence="2">DSM 100886 HEG_-6_39</strain>
    </source>
</reference>
<dbReference type="KEGG" id="abac:LuPra_05796"/>
<dbReference type="Gene3D" id="3.20.70.20">
    <property type="match status" value="1"/>
</dbReference>
<dbReference type="InterPro" id="IPR007841">
    <property type="entry name" value="UPF0210"/>
</dbReference>
<dbReference type="RefSeq" id="WP_110173970.1">
    <property type="nucleotide sequence ID" value="NZ_CP015136.1"/>
</dbReference>
<evidence type="ECO:0000313" key="1">
    <source>
        <dbReference type="EMBL" id="AMY12520.1"/>
    </source>
</evidence>
<keyword evidence="2" id="KW-1185">Reference proteome</keyword>
<dbReference type="EMBL" id="CP015136">
    <property type="protein sequence ID" value="AMY12520.1"/>
    <property type="molecule type" value="Genomic_DNA"/>
</dbReference>
<organism evidence="1 2">
    <name type="scientific">Luteitalea pratensis</name>
    <dbReference type="NCBI Taxonomy" id="1855912"/>
    <lineage>
        <taxon>Bacteria</taxon>
        <taxon>Pseudomonadati</taxon>
        <taxon>Acidobacteriota</taxon>
        <taxon>Vicinamibacteria</taxon>
        <taxon>Vicinamibacterales</taxon>
        <taxon>Vicinamibacteraceae</taxon>
        <taxon>Luteitalea</taxon>
    </lineage>
</organism>
<evidence type="ECO:0000313" key="2">
    <source>
        <dbReference type="Proteomes" id="UP000076079"/>
    </source>
</evidence>
<gene>
    <name evidence="1" type="ORF">LuPra_05796</name>
</gene>
<dbReference type="OrthoDB" id="9763001at2"/>
<sequence length="426" mass="44302">MPTRSSRARPSRRDFLGALSASSLAVAARPQSPVGAASASRLLRIRTLTAGVPLTTLDDLAPVRAAFDGLTRARDRCVAAGYEVQTIRIALPPLIATMTQEARDAARPALVALDTLVAGRGAVVSLGPVLMEDRADRMLATWAMHLVTETRVTSFSVMVATPDYRPLPGTYRTAAEIIRVLTAAVPGGIANFRFAAAACVPSGTPFFPVAWHDGPASLAVGCETPRLLLSALADTTAGDTPDARMRVVLDRELTPVAALARAAAEAEGWRYGGLDPSPAPGLDSSIGLVIEALRQGLFGGAGTLAACSTLTAALKSLSVETCGYAGLMLPVLEDPILAMRAAEGRYSVRDLLLYSSVCGTGLDVVPLAGDVREDVLARTIGDVAAMAARLRKPLSARLFPVPGAKVGDPVRFGDPLLTSCVAMALA</sequence>
<evidence type="ECO:0008006" key="3">
    <source>
        <dbReference type="Google" id="ProtNLM"/>
    </source>
</evidence>
<dbReference type="PANTHER" id="PTHR37560">
    <property type="entry name" value="UPF0210 PROTEIN SPR0218"/>
    <property type="match status" value="1"/>
</dbReference>
<accession>A0A143PWS5</accession>
<protein>
    <recommendedName>
        <fullName evidence="3">DUF711 domain-containing protein</fullName>
    </recommendedName>
</protein>
<dbReference type="AlphaFoldDB" id="A0A143PWS5"/>
<dbReference type="InterPro" id="IPR006311">
    <property type="entry name" value="TAT_signal"/>
</dbReference>
<dbReference type="STRING" id="1855912.LuPra_05796"/>